<sequence length="247" mass="27231">MDQNSSAPARPPRVSANPTATADGDVGVRATRERPASIRWSRARRASSFVPPPASAPHEDGEVDEFGLRGILTPTGWMKRRRSNSRVNACTTPGDAHAPAYSSPPASSTSYAAPGADASRRLSYKLRHLSRLQLPLPHLHIKFPRTQTKHLKRTAHPRQVRERERPPQHHARGTFPPPGTLVVVQGVVDTTDVPVPEFYVDATGRMGGCRFGGLGLGRRPYGNRKRKRGSYLCRSQRRRDGGRGCRE</sequence>
<keyword evidence="3" id="KW-1185">Reference proteome</keyword>
<name>A0AAD7NJZ5_9AGAR</name>
<feature type="region of interest" description="Disordered" evidence="1">
    <location>
        <begin position="79"/>
        <end position="114"/>
    </location>
</feature>
<protein>
    <submittedName>
        <fullName evidence="2">Uncharacterized protein</fullName>
    </submittedName>
</protein>
<feature type="compositionally biased region" description="Basic residues" evidence="1">
    <location>
        <begin position="147"/>
        <end position="158"/>
    </location>
</feature>
<organism evidence="2 3">
    <name type="scientific">Mycena metata</name>
    <dbReference type="NCBI Taxonomy" id="1033252"/>
    <lineage>
        <taxon>Eukaryota</taxon>
        <taxon>Fungi</taxon>
        <taxon>Dikarya</taxon>
        <taxon>Basidiomycota</taxon>
        <taxon>Agaricomycotina</taxon>
        <taxon>Agaricomycetes</taxon>
        <taxon>Agaricomycetidae</taxon>
        <taxon>Agaricales</taxon>
        <taxon>Marasmiineae</taxon>
        <taxon>Mycenaceae</taxon>
        <taxon>Mycena</taxon>
    </lineage>
</organism>
<reference evidence="2" key="1">
    <citation type="submission" date="2023-03" db="EMBL/GenBank/DDBJ databases">
        <title>Massive genome expansion in bonnet fungi (Mycena s.s.) driven by repeated elements and novel gene families across ecological guilds.</title>
        <authorList>
            <consortium name="Lawrence Berkeley National Laboratory"/>
            <person name="Harder C.B."/>
            <person name="Miyauchi S."/>
            <person name="Viragh M."/>
            <person name="Kuo A."/>
            <person name="Thoen E."/>
            <person name="Andreopoulos B."/>
            <person name="Lu D."/>
            <person name="Skrede I."/>
            <person name="Drula E."/>
            <person name="Henrissat B."/>
            <person name="Morin E."/>
            <person name="Kohler A."/>
            <person name="Barry K."/>
            <person name="LaButti K."/>
            <person name="Morin E."/>
            <person name="Salamov A."/>
            <person name="Lipzen A."/>
            <person name="Mereny Z."/>
            <person name="Hegedus B."/>
            <person name="Baldrian P."/>
            <person name="Stursova M."/>
            <person name="Weitz H."/>
            <person name="Taylor A."/>
            <person name="Grigoriev I.V."/>
            <person name="Nagy L.G."/>
            <person name="Martin F."/>
            <person name="Kauserud H."/>
        </authorList>
    </citation>
    <scope>NUCLEOTIDE SEQUENCE</scope>
    <source>
        <strain evidence="2">CBHHK182m</strain>
    </source>
</reference>
<feature type="compositionally biased region" description="Low complexity" evidence="1">
    <location>
        <begin position="98"/>
        <end position="114"/>
    </location>
</feature>
<feature type="region of interest" description="Disordered" evidence="1">
    <location>
        <begin position="1"/>
        <end position="62"/>
    </location>
</feature>
<dbReference type="AlphaFoldDB" id="A0AAD7NJZ5"/>
<proteinExistence type="predicted"/>
<evidence type="ECO:0000313" key="2">
    <source>
        <dbReference type="EMBL" id="KAJ7764938.1"/>
    </source>
</evidence>
<gene>
    <name evidence="2" type="ORF">B0H16DRAFT_1883491</name>
</gene>
<feature type="region of interest" description="Disordered" evidence="1">
    <location>
        <begin position="147"/>
        <end position="178"/>
    </location>
</feature>
<dbReference type="EMBL" id="JARKIB010000027">
    <property type="protein sequence ID" value="KAJ7764938.1"/>
    <property type="molecule type" value="Genomic_DNA"/>
</dbReference>
<accession>A0AAD7NJZ5</accession>
<dbReference type="Proteomes" id="UP001215598">
    <property type="component" value="Unassembled WGS sequence"/>
</dbReference>
<evidence type="ECO:0000313" key="3">
    <source>
        <dbReference type="Proteomes" id="UP001215598"/>
    </source>
</evidence>
<comment type="caution">
    <text evidence="2">The sequence shown here is derived from an EMBL/GenBank/DDBJ whole genome shotgun (WGS) entry which is preliminary data.</text>
</comment>
<evidence type="ECO:0000256" key="1">
    <source>
        <dbReference type="SAM" id="MobiDB-lite"/>
    </source>
</evidence>